<sequence length="373" mass="40374">MDQVGMTVGVEEEFHILNPETGRLAPASRQIMEEAPVEAAERVNTAQQEFKRSMIETATPICETIDEVRSALIASRSSLISSADRLGLWIAAAGTVPDSGISNAPVYPDDRYRRISDEYRQLATEQQVCACQVQVGVPDRDLAIRLIPRLRGWLPPLLALTAGSPFFQSNDTGYASYRSIVVSRWPTAGPMPVFKDYADYRLRVDRLIEAGVIGDYGMIYYDVRPSHRYPTLEIRIADACPSLEDVVLVSALARALVVTAAAEEAAGKAPAAVTDELVRGATWRAARSGLRGQLVDPVAGESVSAPDLVRRLVKHVGDALDEMGDRDYVVGAVDALLRRGSSAQRQRRALGQGAGMTGVVAAVVAETREGLTL</sequence>
<dbReference type="AlphaFoldDB" id="A0A841BJW4"/>
<dbReference type="Gene3D" id="3.30.590.20">
    <property type="match status" value="1"/>
</dbReference>
<dbReference type="NCBIfam" id="NF010041">
    <property type="entry name" value="PRK13517.1-1"/>
    <property type="match status" value="1"/>
</dbReference>
<evidence type="ECO:0000256" key="5">
    <source>
        <dbReference type="HAMAP-Rule" id="MF_01609"/>
    </source>
</evidence>
<evidence type="ECO:0000256" key="2">
    <source>
        <dbReference type="ARBA" id="ARBA00022741"/>
    </source>
</evidence>
<gene>
    <name evidence="6" type="ORF">F4553_001007</name>
</gene>
<keyword evidence="3 5" id="KW-0067">ATP-binding</keyword>
<evidence type="ECO:0000256" key="1">
    <source>
        <dbReference type="ARBA" id="ARBA00022598"/>
    </source>
</evidence>
<dbReference type="InterPro" id="IPR014746">
    <property type="entry name" value="Gln_synth/guanido_kin_cat_dom"/>
</dbReference>
<comment type="catalytic activity">
    <reaction evidence="4 5">
        <text>L-cysteine + L-glutamate + ATP = gamma-L-glutamyl-L-cysteine + ADP + phosphate + H(+)</text>
        <dbReference type="Rhea" id="RHEA:13285"/>
        <dbReference type="ChEBI" id="CHEBI:15378"/>
        <dbReference type="ChEBI" id="CHEBI:29985"/>
        <dbReference type="ChEBI" id="CHEBI:30616"/>
        <dbReference type="ChEBI" id="CHEBI:35235"/>
        <dbReference type="ChEBI" id="CHEBI:43474"/>
        <dbReference type="ChEBI" id="CHEBI:58173"/>
        <dbReference type="ChEBI" id="CHEBI:456216"/>
        <dbReference type="EC" id="6.3.2.2"/>
    </reaction>
</comment>
<dbReference type="InterPro" id="IPR006336">
    <property type="entry name" value="GCS2"/>
</dbReference>
<dbReference type="RefSeq" id="WP_184832585.1">
    <property type="nucleotide sequence ID" value="NZ_JACHMN010000001.1"/>
</dbReference>
<reference evidence="6 7" key="1">
    <citation type="submission" date="2020-08" db="EMBL/GenBank/DDBJ databases">
        <title>Sequencing the genomes of 1000 actinobacteria strains.</title>
        <authorList>
            <person name="Klenk H.-P."/>
        </authorList>
    </citation>
    <scope>NUCLEOTIDE SEQUENCE [LARGE SCALE GENOMIC DNA]</scope>
    <source>
        <strain evidence="6 7">DSM 45362</strain>
    </source>
</reference>
<dbReference type="PANTHER" id="PTHR36510">
    <property type="entry name" value="GLUTAMATE--CYSTEINE LIGASE 2-RELATED"/>
    <property type="match status" value="1"/>
</dbReference>
<dbReference type="GO" id="GO:0005524">
    <property type="term" value="F:ATP binding"/>
    <property type="evidence" value="ECO:0007669"/>
    <property type="project" value="UniProtKB-KW"/>
</dbReference>
<dbReference type="GO" id="GO:0042398">
    <property type="term" value="P:modified amino acid biosynthetic process"/>
    <property type="evidence" value="ECO:0007669"/>
    <property type="project" value="InterPro"/>
</dbReference>
<organism evidence="6 7">
    <name type="scientific">Allocatelliglobosispora scoriae</name>
    <dbReference type="NCBI Taxonomy" id="643052"/>
    <lineage>
        <taxon>Bacteria</taxon>
        <taxon>Bacillati</taxon>
        <taxon>Actinomycetota</taxon>
        <taxon>Actinomycetes</taxon>
        <taxon>Micromonosporales</taxon>
        <taxon>Micromonosporaceae</taxon>
        <taxon>Allocatelliglobosispora</taxon>
    </lineage>
</organism>
<comment type="function">
    <text evidence="5">ATP-dependent carboxylate-amine ligase which exhibits weak glutamate--cysteine ligase activity.</text>
</comment>
<accession>A0A841BJW4</accession>
<dbReference type="InterPro" id="IPR050141">
    <property type="entry name" value="GCL_type2/YbdK_subfam"/>
</dbReference>
<keyword evidence="2 5" id="KW-0547">Nucleotide-binding</keyword>
<dbReference type="NCBIfam" id="TIGR02050">
    <property type="entry name" value="gshA_cyan_rel"/>
    <property type="match status" value="1"/>
</dbReference>
<keyword evidence="1 5" id="KW-0436">Ligase</keyword>
<comment type="caution">
    <text evidence="6">The sequence shown here is derived from an EMBL/GenBank/DDBJ whole genome shotgun (WGS) entry which is preliminary data.</text>
</comment>
<dbReference type="EMBL" id="JACHMN010000001">
    <property type="protein sequence ID" value="MBB5867628.1"/>
    <property type="molecule type" value="Genomic_DNA"/>
</dbReference>
<evidence type="ECO:0000256" key="4">
    <source>
        <dbReference type="ARBA" id="ARBA00048819"/>
    </source>
</evidence>
<evidence type="ECO:0000313" key="6">
    <source>
        <dbReference type="EMBL" id="MBB5867628.1"/>
    </source>
</evidence>
<evidence type="ECO:0000256" key="3">
    <source>
        <dbReference type="ARBA" id="ARBA00022840"/>
    </source>
</evidence>
<dbReference type="EC" id="6.3.2.2" evidence="5"/>
<evidence type="ECO:0000313" key="7">
    <source>
        <dbReference type="Proteomes" id="UP000587527"/>
    </source>
</evidence>
<dbReference type="Pfam" id="PF04107">
    <property type="entry name" value="GCS2"/>
    <property type="match status" value="1"/>
</dbReference>
<dbReference type="Proteomes" id="UP000587527">
    <property type="component" value="Unassembled WGS sequence"/>
</dbReference>
<name>A0A841BJW4_9ACTN</name>
<comment type="similarity">
    <text evidence="5">Belongs to the glutamate--cysteine ligase type 2 family. YbdK subfamily.</text>
</comment>
<keyword evidence="7" id="KW-1185">Reference proteome</keyword>
<proteinExistence type="inferred from homology"/>
<dbReference type="GO" id="GO:0004357">
    <property type="term" value="F:glutamate-cysteine ligase activity"/>
    <property type="evidence" value="ECO:0007669"/>
    <property type="project" value="UniProtKB-EC"/>
</dbReference>
<dbReference type="SUPFAM" id="SSF55931">
    <property type="entry name" value="Glutamine synthetase/guanido kinase"/>
    <property type="match status" value="1"/>
</dbReference>
<dbReference type="HAMAP" id="MF_01609">
    <property type="entry name" value="Glu_cys_ligase_2"/>
    <property type="match status" value="1"/>
</dbReference>
<dbReference type="PANTHER" id="PTHR36510:SF1">
    <property type="entry name" value="GLUTAMATE--CYSTEINE LIGASE 2-RELATED"/>
    <property type="match status" value="1"/>
</dbReference>
<dbReference type="InterPro" id="IPR011793">
    <property type="entry name" value="YbdK"/>
</dbReference>
<protein>
    <recommendedName>
        <fullName evidence="5">Putative glutamate--cysteine ligase 2</fullName>
        <ecNumber evidence="5">6.3.2.2</ecNumber>
    </recommendedName>
    <alternativeName>
        <fullName evidence="5">Gamma-glutamylcysteine synthetase 2</fullName>
        <shortName evidence="5">GCS 2</shortName>
        <shortName evidence="5">Gamma-GCS 2</shortName>
    </alternativeName>
</protein>